<dbReference type="RefSeq" id="XP_008075150.1">
    <property type="nucleotide sequence ID" value="XM_008076959.1"/>
</dbReference>
<dbReference type="HOGENOM" id="CLU_2308202_0_0_1"/>
<feature type="compositionally biased region" description="Polar residues" evidence="1">
    <location>
        <begin position="34"/>
        <end position="43"/>
    </location>
</feature>
<reference evidence="3" key="1">
    <citation type="submission" date="2011-03" db="EMBL/GenBank/DDBJ databases">
        <title>The genome sequence of Vavraia culicis strain floridensis.</title>
        <authorList>
            <consortium name="The Broad Institute Genome Sequencing Platform"/>
            <person name="Cuomo C."/>
            <person name="Becnel J."/>
            <person name="Sanscrainte N."/>
            <person name="Young S.K."/>
            <person name="Zeng Q."/>
            <person name="Gargeya S."/>
            <person name="Fitzgerald M."/>
            <person name="Haas B."/>
            <person name="Abouelleil A."/>
            <person name="Alvarado L."/>
            <person name="Arachchi H.M."/>
            <person name="Berlin A."/>
            <person name="Chapman S.B."/>
            <person name="Gearin G."/>
            <person name="Goldberg J."/>
            <person name="Griggs A."/>
            <person name="Gujja S."/>
            <person name="Hansen M."/>
            <person name="Heiman D."/>
            <person name="Howarth C."/>
            <person name="Larimer J."/>
            <person name="Lui A."/>
            <person name="MacDonald P.J.P."/>
            <person name="McCowen C."/>
            <person name="Montmayeur A."/>
            <person name="Murphy C."/>
            <person name="Neiman D."/>
            <person name="Pearson M."/>
            <person name="Priest M."/>
            <person name="Roberts A."/>
            <person name="Saif S."/>
            <person name="Shea T."/>
            <person name="Sisk P."/>
            <person name="Stolte C."/>
            <person name="Sykes S."/>
            <person name="Wortman J."/>
            <person name="Nusbaum C."/>
            <person name="Birren B."/>
        </authorList>
    </citation>
    <scope>NUCLEOTIDE SEQUENCE [LARGE SCALE GENOMIC DNA]</scope>
    <source>
        <strain evidence="3">floridensis</strain>
    </source>
</reference>
<proteinExistence type="predicted"/>
<name>L2GSQ6_VAVCU</name>
<protein>
    <submittedName>
        <fullName evidence="2">Uncharacterized protein</fullName>
    </submittedName>
</protein>
<dbReference type="VEuPathDB" id="MicrosporidiaDB:VCUG_02136"/>
<accession>L2GSQ6</accession>
<dbReference type="Proteomes" id="UP000011081">
    <property type="component" value="Unassembled WGS sequence"/>
</dbReference>
<organism evidence="2 3">
    <name type="scientific">Vavraia culicis (isolate floridensis)</name>
    <name type="common">Microsporidian parasite</name>
    <dbReference type="NCBI Taxonomy" id="948595"/>
    <lineage>
        <taxon>Eukaryota</taxon>
        <taxon>Fungi</taxon>
        <taxon>Fungi incertae sedis</taxon>
        <taxon>Microsporidia</taxon>
        <taxon>Pleistophoridae</taxon>
        <taxon>Vavraia</taxon>
    </lineage>
</organism>
<sequence>MTFKTGLVTKQIFLITRTSKRINKKRVSNERRTSTPPGNSATPFLQGAPFQSVGLLPPALVKNANKIYLLFQGMLPHPPFLPFSARFASQRFNLSVLVLN</sequence>
<dbReference type="EMBL" id="GL877448">
    <property type="protein sequence ID" value="ELA46372.1"/>
    <property type="molecule type" value="Genomic_DNA"/>
</dbReference>
<evidence type="ECO:0000256" key="1">
    <source>
        <dbReference type="SAM" id="MobiDB-lite"/>
    </source>
</evidence>
<gene>
    <name evidence="2" type="ORF">VCUG_02136</name>
</gene>
<dbReference type="AlphaFoldDB" id="L2GSQ6"/>
<feature type="region of interest" description="Disordered" evidence="1">
    <location>
        <begin position="24"/>
        <end position="45"/>
    </location>
</feature>
<evidence type="ECO:0000313" key="3">
    <source>
        <dbReference type="Proteomes" id="UP000011081"/>
    </source>
</evidence>
<keyword evidence="3" id="KW-1185">Reference proteome</keyword>
<dbReference type="GeneID" id="19880003"/>
<dbReference type="InParanoid" id="L2GSQ6"/>
<evidence type="ECO:0000313" key="2">
    <source>
        <dbReference type="EMBL" id="ELA46372.1"/>
    </source>
</evidence>